<dbReference type="PROSITE" id="PS00901">
    <property type="entry name" value="CYS_SYNTHASE"/>
    <property type="match status" value="1"/>
</dbReference>
<dbReference type="Proteomes" id="UP001328107">
    <property type="component" value="Unassembled WGS sequence"/>
</dbReference>
<evidence type="ECO:0000256" key="2">
    <source>
        <dbReference type="ARBA" id="ARBA00007103"/>
    </source>
</evidence>
<evidence type="ECO:0000256" key="3">
    <source>
        <dbReference type="ARBA" id="ARBA00022605"/>
    </source>
</evidence>
<name>A0AAN5CSP7_9BILA</name>
<dbReference type="InterPro" id="IPR050214">
    <property type="entry name" value="Cys_Synth/Cystath_Beta-Synth"/>
</dbReference>
<keyword evidence="6 9" id="KW-0198">Cysteine biosynthesis</keyword>
<keyword evidence="5 8" id="KW-0663">Pyridoxal phosphate</keyword>
<feature type="modified residue" description="N6-(pyridoxal phosphate)lysine" evidence="8">
    <location>
        <position position="45"/>
    </location>
</feature>
<evidence type="ECO:0000256" key="5">
    <source>
        <dbReference type="ARBA" id="ARBA00022898"/>
    </source>
</evidence>
<comment type="caution">
    <text evidence="11">The sequence shown here is derived from an EMBL/GenBank/DDBJ whole genome shotgun (WGS) entry which is preliminary data.</text>
</comment>
<keyword evidence="3 9" id="KW-0028">Amino-acid biosynthesis</keyword>
<dbReference type="GO" id="GO:0004124">
    <property type="term" value="F:cysteine synthase activity"/>
    <property type="evidence" value="ECO:0007669"/>
    <property type="project" value="UniProtKB-UniRule"/>
</dbReference>
<dbReference type="InterPro" id="IPR000634">
    <property type="entry name" value="Ser/Thr_deHydtase_PyrdxlP-BS"/>
</dbReference>
<organism evidence="11 12">
    <name type="scientific">Pristionchus mayeri</name>
    <dbReference type="NCBI Taxonomy" id="1317129"/>
    <lineage>
        <taxon>Eukaryota</taxon>
        <taxon>Metazoa</taxon>
        <taxon>Ecdysozoa</taxon>
        <taxon>Nematoda</taxon>
        <taxon>Chromadorea</taxon>
        <taxon>Rhabditida</taxon>
        <taxon>Rhabditina</taxon>
        <taxon>Diplogasteromorpha</taxon>
        <taxon>Diplogasteroidea</taxon>
        <taxon>Neodiplogasteridae</taxon>
        <taxon>Pristionchus</taxon>
    </lineage>
</organism>
<evidence type="ECO:0000256" key="6">
    <source>
        <dbReference type="ARBA" id="ARBA00023192"/>
    </source>
</evidence>
<dbReference type="GO" id="GO:0030170">
    <property type="term" value="F:pyridoxal phosphate binding"/>
    <property type="evidence" value="ECO:0007669"/>
    <property type="project" value="InterPro"/>
</dbReference>
<comment type="catalytic activity">
    <reaction evidence="7">
        <text>L-serine = pyruvate + NH4(+)</text>
        <dbReference type="Rhea" id="RHEA:19169"/>
        <dbReference type="ChEBI" id="CHEBI:15361"/>
        <dbReference type="ChEBI" id="CHEBI:28938"/>
        <dbReference type="ChEBI" id="CHEBI:33384"/>
        <dbReference type="EC" id="4.3.1.17"/>
    </reaction>
</comment>
<comment type="cofactor">
    <cofactor evidence="1 8 9">
        <name>pyridoxal 5'-phosphate</name>
        <dbReference type="ChEBI" id="CHEBI:597326"/>
    </cofactor>
</comment>
<dbReference type="Gene3D" id="3.40.50.1100">
    <property type="match status" value="2"/>
</dbReference>
<gene>
    <name evidence="11" type="ORF">PMAYCL1PPCAC_20087</name>
</gene>
<dbReference type="PANTHER" id="PTHR10314">
    <property type="entry name" value="CYSTATHIONINE BETA-SYNTHASE"/>
    <property type="match status" value="1"/>
</dbReference>
<dbReference type="PROSITE" id="PS00165">
    <property type="entry name" value="DEHYDRATASE_SER_THR"/>
    <property type="match status" value="1"/>
</dbReference>
<dbReference type="InterPro" id="IPR001216">
    <property type="entry name" value="P-phosphate_BS"/>
</dbReference>
<evidence type="ECO:0000256" key="1">
    <source>
        <dbReference type="ARBA" id="ARBA00001933"/>
    </source>
</evidence>
<comment type="similarity">
    <text evidence="2 9">Belongs to the cysteine synthase/cystathionine beta-synthase family.</text>
</comment>
<proteinExistence type="inferred from homology"/>
<dbReference type="CDD" id="cd01561">
    <property type="entry name" value="CBS_like"/>
    <property type="match status" value="1"/>
</dbReference>
<dbReference type="EMBL" id="BTRK01000004">
    <property type="protein sequence ID" value="GMR49892.1"/>
    <property type="molecule type" value="Genomic_DNA"/>
</dbReference>
<accession>A0AAN5CSP7</accession>
<dbReference type="InterPro" id="IPR036052">
    <property type="entry name" value="TrpB-like_PALP_sf"/>
</dbReference>
<comment type="catalytic activity">
    <reaction evidence="9">
        <text>O-acetyl-L-serine + hydrogen sulfide = L-cysteine + acetate</text>
        <dbReference type="Rhea" id="RHEA:14829"/>
        <dbReference type="ChEBI" id="CHEBI:29919"/>
        <dbReference type="ChEBI" id="CHEBI:30089"/>
        <dbReference type="ChEBI" id="CHEBI:35235"/>
        <dbReference type="ChEBI" id="CHEBI:58340"/>
        <dbReference type="EC" id="2.5.1.47"/>
    </reaction>
</comment>
<evidence type="ECO:0000313" key="11">
    <source>
        <dbReference type="EMBL" id="GMR49892.1"/>
    </source>
</evidence>
<dbReference type="InterPro" id="IPR001926">
    <property type="entry name" value="TrpB-like_PALP"/>
</dbReference>
<evidence type="ECO:0000256" key="9">
    <source>
        <dbReference type="RuleBase" id="RU003985"/>
    </source>
</evidence>
<evidence type="ECO:0000256" key="4">
    <source>
        <dbReference type="ARBA" id="ARBA00022679"/>
    </source>
</evidence>
<dbReference type="InterPro" id="IPR005856">
    <property type="entry name" value="Cys_synth"/>
</dbReference>
<dbReference type="InterPro" id="IPR005859">
    <property type="entry name" value="CysK"/>
</dbReference>
<dbReference type="Pfam" id="PF00291">
    <property type="entry name" value="PALP"/>
    <property type="match status" value="1"/>
</dbReference>
<keyword evidence="4 9" id="KW-0808">Transferase</keyword>
<dbReference type="AlphaFoldDB" id="A0AAN5CSP7"/>
<evidence type="ECO:0000256" key="8">
    <source>
        <dbReference type="PIRSR" id="PIRSR605856-51"/>
    </source>
</evidence>
<dbReference type="GO" id="GO:0006535">
    <property type="term" value="P:cysteine biosynthetic process from serine"/>
    <property type="evidence" value="ECO:0007669"/>
    <property type="project" value="UniProtKB-UniRule"/>
</dbReference>
<evidence type="ECO:0000256" key="7">
    <source>
        <dbReference type="ARBA" id="ARBA00049406"/>
    </source>
</evidence>
<sequence length="336" mass="35999">MDSIQLNAAGAIGNTPLVMLNRISEGLPAKIAVKLEYMNPTCSIKDRAAVAMIDEAEKKGQITPGKSVLVETTAGNMGIAMAFYAKIKGYKIVLLMTSKASLERRALMLAYGAELHLADPSVNVSELVERARAIEASHPDFCFLNQQANAGNINAHYRTTGPEIWRQTGGKVDIVCFGVGSGGSVTGTGKYLKEQNPEVEVYAVEPYESSVMSGFPPAAHTIQGIGIGFIPANVDTSLLNGICRVKSEQAFEMAKRLATEESILGGISSGANVVAAVELAKRPENAGKLIVTTINSFGERYLSTELYNEIRESGEIMRCKSLEESIDAAKKLLSYS</sequence>
<dbReference type="FunFam" id="3.40.50.1100:FF:000006">
    <property type="entry name" value="Cysteine synthase"/>
    <property type="match status" value="1"/>
</dbReference>
<dbReference type="NCBIfam" id="TIGR01136">
    <property type="entry name" value="cysKM"/>
    <property type="match status" value="1"/>
</dbReference>
<reference evidence="12" key="1">
    <citation type="submission" date="2022-10" db="EMBL/GenBank/DDBJ databases">
        <title>Genome assembly of Pristionchus species.</title>
        <authorList>
            <person name="Yoshida K."/>
            <person name="Sommer R.J."/>
        </authorList>
    </citation>
    <scope>NUCLEOTIDE SEQUENCE [LARGE SCALE GENOMIC DNA]</scope>
    <source>
        <strain evidence="12">RS5460</strain>
    </source>
</reference>
<feature type="domain" description="Tryptophan synthase beta chain-like PALP" evidence="10">
    <location>
        <begin position="10"/>
        <end position="293"/>
    </location>
</feature>
<dbReference type="SUPFAM" id="SSF53686">
    <property type="entry name" value="Tryptophan synthase beta subunit-like PLP-dependent enzymes"/>
    <property type="match status" value="1"/>
</dbReference>
<dbReference type="GO" id="GO:0003941">
    <property type="term" value="F:L-serine ammonia-lyase activity"/>
    <property type="evidence" value="ECO:0007669"/>
    <property type="project" value="UniProtKB-EC"/>
</dbReference>
<evidence type="ECO:0000259" key="10">
    <source>
        <dbReference type="Pfam" id="PF00291"/>
    </source>
</evidence>
<dbReference type="EC" id="2.5.1.47" evidence="9"/>
<evidence type="ECO:0000313" key="12">
    <source>
        <dbReference type="Proteomes" id="UP001328107"/>
    </source>
</evidence>
<protein>
    <recommendedName>
        <fullName evidence="9">Cysteine synthase</fullName>
        <ecNumber evidence="9">2.5.1.47</ecNumber>
    </recommendedName>
</protein>
<keyword evidence="12" id="KW-1185">Reference proteome</keyword>
<dbReference type="NCBIfam" id="TIGR01139">
    <property type="entry name" value="cysK"/>
    <property type="match status" value="1"/>
</dbReference>